<comment type="caution">
    <text evidence="1">The sequence shown here is derived from an EMBL/GenBank/DDBJ whole genome shotgun (WGS) entry which is preliminary data.</text>
</comment>
<dbReference type="PANTHER" id="PTHR30164">
    <property type="entry name" value="MTFA PEPTIDASE"/>
    <property type="match status" value="1"/>
</dbReference>
<dbReference type="Proteomes" id="UP000305939">
    <property type="component" value="Unassembled WGS sequence"/>
</dbReference>
<evidence type="ECO:0000313" key="1">
    <source>
        <dbReference type="EMBL" id="THD66460.1"/>
    </source>
</evidence>
<proteinExistence type="predicted"/>
<dbReference type="RefSeq" id="WP_136336531.1">
    <property type="nucleotide sequence ID" value="NZ_QXMP01000006.1"/>
</dbReference>
<gene>
    <name evidence="1" type="ORF">E7Z59_11680</name>
</gene>
<dbReference type="OrthoDB" id="9786424at2"/>
<dbReference type="Pfam" id="PF06167">
    <property type="entry name" value="Peptidase_M90"/>
    <property type="match status" value="1"/>
</dbReference>
<keyword evidence="2" id="KW-1185">Reference proteome</keyword>
<dbReference type="EMBL" id="SSMC01000003">
    <property type="protein sequence ID" value="THD66460.1"/>
    <property type="molecule type" value="Genomic_DNA"/>
</dbReference>
<dbReference type="CDD" id="cd20170">
    <property type="entry name" value="Peptidase_M90-like"/>
    <property type="match status" value="1"/>
</dbReference>
<dbReference type="Gene3D" id="1.10.472.150">
    <property type="entry name" value="Glucose-regulated metallo-peptidase M90, N-terminal domain"/>
    <property type="match status" value="1"/>
</dbReference>
<evidence type="ECO:0000313" key="2">
    <source>
        <dbReference type="Proteomes" id="UP000305939"/>
    </source>
</evidence>
<dbReference type="InterPro" id="IPR024079">
    <property type="entry name" value="MetalloPept_cat_dom_sf"/>
</dbReference>
<evidence type="ECO:0008006" key="3">
    <source>
        <dbReference type="Google" id="ProtNLM"/>
    </source>
</evidence>
<protein>
    <recommendedName>
        <fullName evidence="3">Zinc-dependent peptidase</fullName>
    </recommendedName>
</protein>
<dbReference type="AlphaFoldDB" id="A0A4S3LY05"/>
<dbReference type="SUPFAM" id="SSF55486">
    <property type="entry name" value="Metalloproteases ('zincins'), catalytic domain"/>
    <property type="match status" value="1"/>
</dbReference>
<dbReference type="GO" id="GO:0004177">
    <property type="term" value="F:aminopeptidase activity"/>
    <property type="evidence" value="ECO:0007669"/>
    <property type="project" value="TreeGrafter"/>
</dbReference>
<reference evidence="1 2" key="1">
    <citation type="submission" date="2019-04" db="EMBL/GenBank/DDBJ databases">
        <title>Draft genome sequence of Robertkochia marina CC-AMO-30D.</title>
        <authorList>
            <person name="Hameed A."/>
            <person name="Lin S.-Y."/>
            <person name="Shahina M."/>
            <person name="Lai W.-A."/>
            <person name="Young C.-C."/>
        </authorList>
    </citation>
    <scope>NUCLEOTIDE SEQUENCE [LARGE SCALE GENOMIC DNA]</scope>
    <source>
        <strain evidence="1 2">CC-AMO-30D</strain>
    </source>
</reference>
<name>A0A4S3LY05_9FLAO</name>
<accession>A0A4S3LY05</accession>
<organism evidence="1 2">
    <name type="scientific">Robertkochia marina</name>
    <dbReference type="NCBI Taxonomy" id="1227945"/>
    <lineage>
        <taxon>Bacteria</taxon>
        <taxon>Pseudomonadati</taxon>
        <taxon>Bacteroidota</taxon>
        <taxon>Flavobacteriia</taxon>
        <taxon>Flavobacteriales</taxon>
        <taxon>Flavobacteriaceae</taxon>
        <taxon>Robertkochia</taxon>
    </lineage>
</organism>
<dbReference type="GO" id="GO:0005829">
    <property type="term" value="C:cytosol"/>
    <property type="evidence" value="ECO:0007669"/>
    <property type="project" value="TreeGrafter"/>
</dbReference>
<dbReference type="PANTHER" id="PTHR30164:SF2">
    <property type="entry name" value="PROTEIN MTFA"/>
    <property type="match status" value="1"/>
</dbReference>
<sequence length="248" mass="29384">MNIRYRVYDFLLSDPRKQQCHEVLMARNSYYQALDRVEQKEFVLRTLIFLRSVNIHSEHGFFVSREMEILLGSAFVQITLGLKRDVLTYFKRIFIFSKPYSYKNMNTLFNGDVNPITGSINLSWPAIEQGFIVPTEGVNLAIHEFGHCLILENNYCNFLRHILHPKQLKSWERLALKQLVRIRQGRSTLFRRYAGTNLMELFAVALENFFEKPYALYAENPEMYKNMCMLLKQDPRDPAKPTQFHHFM</sequence>
<dbReference type="Gene3D" id="3.40.390.10">
    <property type="entry name" value="Collagenase (Catalytic Domain)"/>
    <property type="match status" value="1"/>
</dbReference>
<dbReference type="GO" id="GO:0008237">
    <property type="term" value="F:metallopeptidase activity"/>
    <property type="evidence" value="ECO:0007669"/>
    <property type="project" value="InterPro"/>
</dbReference>
<dbReference type="InterPro" id="IPR042252">
    <property type="entry name" value="MtfA_N"/>
</dbReference>
<dbReference type="InterPro" id="IPR010384">
    <property type="entry name" value="MtfA_fam"/>
</dbReference>